<sequence length="201" mass="23473">MILRNIKHLLLNLRQEGGVETLYRLCFRFLRINSFDVFCLDLSNINFVGDAFLPGAVVKEITEKGLQDLREKYVQLPSEFYINKLEPEKKYRCFICFFKEQPALIVWFCDGMSSGFVDIASTDVEMNHIYCRKEFRGHKLLQHTISVIVPIMKAEKIRNVVTVVNCRTIACIKPLKICCFKRIGRLKRFGIFTWKVPIIKA</sequence>
<accession>A0A444JDG0</accession>
<keyword evidence="2" id="KW-1185">Reference proteome</keyword>
<evidence type="ECO:0000313" key="2">
    <source>
        <dbReference type="Proteomes" id="UP000288892"/>
    </source>
</evidence>
<comment type="caution">
    <text evidence="1">The sequence shown here is derived from an EMBL/GenBank/DDBJ whole genome shotgun (WGS) entry which is preliminary data.</text>
</comment>
<evidence type="ECO:0008006" key="3">
    <source>
        <dbReference type="Google" id="ProtNLM"/>
    </source>
</evidence>
<dbReference type="EMBL" id="MTKS01000208">
    <property type="protein sequence ID" value="RWX51114.1"/>
    <property type="molecule type" value="Genomic_DNA"/>
</dbReference>
<dbReference type="Proteomes" id="UP000288892">
    <property type="component" value="Unassembled WGS sequence"/>
</dbReference>
<protein>
    <recommendedName>
        <fullName evidence="3">N-acetyltransferase domain-containing protein</fullName>
    </recommendedName>
</protein>
<proteinExistence type="predicted"/>
<reference evidence="1 2" key="1">
    <citation type="submission" date="2017-01" db="EMBL/GenBank/DDBJ databases">
        <title>The cable genome- insights into the physiology and evolution of filamentous bacteria capable of sulfide oxidation via long distance electron transfer.</title>
        <authorList>
            <person name="Schreiber L."/>
            <person name="Bjerg J.T."/>
            <person name="Boggild A."/>
            <person name="Van De Vossenberg J."/>
            <person name="Meysman F."/>
            <person name="Nielsen L.P."/>
            <person name="Schramm A."/>
            <person name="Kjeldsen K.U."/>
        </authorList>
    </citation>
    <scope>NUCLEOTIDE SEQUENCE [LARGE SCALE GENOMIC DNA]</scope>
    <source>
        <strain evidence="1">A5</strain>
    </source>
</reference>
<dbReference type="AlphaFoldDB" id="A0A444JDG0"/>
<evidence type="ECO:0000313" key="1">
    <source>
        <dbReference type="EMBL" id="RWX51114.1"/>
    </source>
</evidence>
<organism evidence="1 2">
    <name type="scientific">Candidatus Electrothrix marina</name>
    <dbReference type="NCBI Taxonomy" id="1859130"/>
    <lineage>
        <taxon>Bacteria</taxon>
        <taxon>Pseudomonadati</taxon>
        <taxon>Thermodesulfobacteriota</taxon>
        <taxon>Desulfobulbia</taxon>
        <taxon>Desulfobulbales</taxon>
        <taxon>Desulfobulbaceae</taxon>
        <taxon>Candidatus Electrothrix</taxon>
    </lineage>
</organism>
<gene>
    <name evidence="1" type="ORF">VU01_12084</name>
</gene>
<name>A0A444JDG0_9BACT</name>